<dbReference type="EMBL" id="SLXT01000005">
    <property type="protein sequence ID" value="TCP67203.1"/>
    <property type="molecule type" value="Genomic_DNA"/>
</dbReference>
<dbReference type="PANTHER" id="PTHR38450">
    <property type="entry name" value="STAGE V SPORULATION PROTEIN AC-RELATED"/>
    <property type="match status" value="1"/>
</dbReference>
<sequence>MAFSFEQWTPKVYRRFLQSMKPKRTIAKNALWAFFVGGLFCALGQGIHNFWRWQGLNAFDGAAATAAILVFIGAFLTGIGVYDQLGKHAGAGSLVPITGFANAVVASAMEFKREGYVFGVGAKMFTIAGPVIVYGCLSSVVIGLIYFLRMH</sequence>
<feature type="transmembrane region" description="Helical" evidence="1">
    <location>
        <begin position="89"/>
        <end position="107"/>
    </location>
</feature>
<reference evidence="2 3" key="1">
    <citation type="submission" date="2019-03" db="EMBL/GenBank/DDBJ databases">
        <title>Genomic Encyclopedia of Type Strains, Phase IV (KMG-IV): sequencing the most valuable type-strain genomes for metagenomic binning, comparative biology and taxonomic classification.</title>
        <authorList>
            <person name="Goeker M."/>
        </authorList>
    </citation>
    <scope>NUCLEOTIDE SEQUENCE [LARGE SCALE GENOMIC DNA]</scope>
    <source>
        <strain evidence="2 3">DSM 11170</strain>
    </source>
</reference>
<proteinExistence type="predicted"/>
<keyword evidence="1" id="KW-0812">Transmembrane</keyword>
<keyword evidence="1" id="KW-0472">Membrane</keyword>
<dbReference type="RefSeq" id="WP_243116782.1">
    <property type="nucleotide sequence ID" value="NZ_JAOQNU010000005.1"/>
</dbReference>
<dbReference type="InterPro" id="IPR014203">
    <property type="entry name" value="Spore_V_AC"/>
</dbReference>
<gene>
    <name evidence="2" type="ORF">EDD73_10598</name>
</gene>
<feature type="transmembrane region" description="Helical" evidence="1">
    <location>
        <begin position="127"/>
        <end position="148"/>
    </location>
</feature>
<dbReference type="Proteomes" id="UP000294813">
    <property type="component" value="Unassembled WGS sequence"/>
</dbReference>
<dbReference type="InterPro" id="IPR005562">
    <property type="entry name" value="SpoVA"/>
</dbReference>
<evidence type="ECO:0000313" key="2">
    <source>
        <dbReference type="EMBL" id="TCP67203.1"/>
    </source>
</evidence>
<feature type="transmembrane region" description="Helical" evidence="1">
    <location>
        <begin position="62"/>
        <end position="82"/>
    </location>
</feature>
<evidence type="ECO:0000256" key="1">
    <source>
        <dbReference type="SAM" id="Phobius"/>
    </source>
</evidence>
<keyword evidence="3" id="KW-1185">Reference proteome</keyword>
<name>A0A4R2RUW2_9FIRM</name>
<organism evidence="2 3">
    <name type="scientific">Heliophilum fasciatum</name>
    <dbReference type="NCBI Taxonomy" id="35700"/>
    <lineage>
        <taxon>Bacteria</taxon>
        <taxon>Bacillati</taxon>
        <taxon>Bacillota</taxon>
        <taxon>Clostridia</taxon>
        <taxon>Eubacteriales</taxon>
        <taxon>Heliobacteriaceae</taxon>
        <taxon>Heliophilum</taxon>
    </lineage>
</organism>
<accession>A0A4R2RUW2</accession>
<dbReference type="NCBIfam" id="TIGR02838">
    <property type="entry name" value="spore_V_AC"/>
    <property type="match status" value="1"/>
</dbReference>
<protein>
    <submittedName>
        <fullName evidence="2">Stage V sporulation protein AC</fullName>
    </submittedName>
</protein>
<evidence type="ECO:0000313" key="3">
    <source>
        <dbReference type="Proteomes" id="UP000294813"/>
    </source>
</evidence>
<keyword evidence="1" id="KW-1133">Transmembrane helix</keyword>
<dbReference type="AlphaFoldDB" id="A0A4R2RUW2"/>
<comment type="caution">
    <text evidence="2">The sequence shown here is derived from an EMBL/GenBank/DDBJ whole genome shotgun (WGS) entry which is preliminary data.</text>
</comment>
<dbReference type="Pfam" id="PF03862">
    <property type="entry name" value="SpoVAC_SpoVAEB"/>
    <property type="match status" value="1"/>
</dbReference>
<dbReference type="PANTHER" id="PTHR38450:SF1">
    <property type="entry name" value="STAGE V SPORULATION PROTEIN AC"/>
    <property type="match status" value="1"/>
</dbReference>